<reference evidence="8" key="1">
    <citation type="submission" date="2023-06" db="EMBL/GenBank/DDBJ databases">
        <title>Identification and characterization of horizontal gene transfer across gut microbiota members of farm animals based on homology search.</title>
        <authorList>
            <person name="Zeman M."/>
            <person name="Kubasova T."/>
            <person name="Jahodarova E."/>
            <person name="Nykrynova M."/>
            <person name="Rychlik I."/>
        </authorList>
    </citation>
    <scope>NUCLEOTIDE SEQUENCE [LARGE SCALE GENOMIC DNA]</scope>
    <source>
        <strain evidence="8">ET39</strain>
    </source>
</reference>
<dbReference type="Pfam" id="PF05670">
    <property type="entry name" value="NFACT-R_1"/>
    <property type="match status" value="1"/>
</dbReference>
<dbReference type="PANTHER" id="PTHR15239">
    <property type="entry name" value="NUCLEAR EXPORT MEDIATOR FACTOR NEMF"/>
    <property type="match status" value="1"/>
</dbReference>
<sequence>MALDGLLLHQIDQELQAKLPCRINKIQNISDVELLWTLRSAQQTLRLLISLHSTYNRIHFTKANYTTLESPTNFVMLLRKQLEGGFIRKCEQVGLDRVLHMEVEARDELGDLHRHDLYIELMGKYANLVLVDESGIISDALKRIPIFENSKRLIHPGARYELPKQDETKHDPFTCREQDLDDQRPLSAQLHGTSPLLARELQYRMQKQEPLASVMREIRESHTLYLHSSGEKTLFHCIPLTHLGSEPTTFPLMEGMDVLFYEKEERVRIKQQSGDIARVIRRELNKDRNKLPKLLQALDEAMDCERYREYGDLLFAYGSQLQKQPTITLPSFEREEEVTIPIDMRFDLRHNANRYYQKYHKQRRAQSILKEQIALCEEQIRYFEQLEAQLEIASVPDAMEIREELVHQGYMKARKAGIHRRAKGKQAPHFTTFEINGVRVYLGKNNLQNEYLTRTLARKSDLWFHAKGYHGAHVICTDPQPEESLLRTCAMLAAYYSKGRYSSSVPVDYCAIRQLKKVPGSKAGMVTMQSYRTIYIDPDAKAIAALHADHQIRK</sequence>
<dbReference type="InterPro" id="IPR008532">
    <property type="entry name" value="NFACT_RNA-bd"/>
</dbReference>
<dbReference type="PANTHER" id="PTHR15239:SF6">
    <property type="entry name" value="RIBOSOME QUALITY CONTROL COMPLEX SUBUNIT NEMF"/>
    <property type="match status" value="1"/>
</dbReference>
<keyword evidence="4 5" id="KW-0648">Protein biosynthesis</keyword>
<evidence type="ECO:0000256" key="1">
    <source>
        <dbReference type="ARBA" id="ARBA00022555"/>
    </source>
</evidence>
<dbReference type="EMBL" id="JAUDCG010000040">
    <property type="protein sequence ID" value="MDM8157712.1"/>
    <property type="molecule type" value="Genomic_DNA"/>
</dbReference>
<gene>
    <name evidence="5" type="primary">rqcH</name>
    <name evidence="7" type="ORF">QUV96_08685</name>
</gene>
<evidence type="ECO:0000313" key="8">
    <source>
        <dbReference type="Proteomes" id="UP001529340"/>
    </source>
</evidence>
<proteinExistence type="inferred from homology"/>
<dbReference type="InterPro" id="IPR051608">
    <property type="entry name" value="RQC_Subunit_NEMF"/>
</dbReference>
<organism evidence="7 8">
    <name type="scientific">Amedibacillus dolichus</name>
    <dbReference type="NCBI Taxonomy" id="31971"/>
    <lineage>
        <taxon>Bacteria</taxon>
        <taxon>Bacillati</taxon>
        <taxon>Bacillota</taxon>
        <taxon>Erysipelotrichia</taxon>
        <taxon>Erysipelotrichales</taxon>
        <taxon>Erysipelotrichaceae</taxon>
        <taxon>Amedibacillus</taxon>
    </lineage>
</organism>
<dbReference type="Gene3D" id="2.30.310.10">
    <property type="entry name" value="ibrinogen binding protein from staphylococcus aureus domain"/>
    <property type="match status" value="1"/>
</dbReference>
<dbReference type="RefSeq" id="WP_289608157.1">
    <property type="nucleotide sequence ID" value="NZ_JAUDCG010000040.1"/>
</dbReference>
<evidence type="ECO:0000259" key="6">
    <source>
        <dbReference type="Pfam" id="PF05670"/>
    </source>
</evidence>
<keyword evidence="3 5" id="KW-0694">RNA-binding</keyword>
<accession>A0ABT7UDK5</accession>
<comment type="similarity">
    <text evidence="5">Belongs to the NEMF family.</text>
</comment>
<evidence type="ECO:0000313" key="7">
    <source>
        <dbReference type="EMBL" id="MDM8157712.1"/>
    </source>
</evidence>
<reference evidence="7 8" key="2">
    <citation type="submission" date="2023-06" db="EMBL/GenBank/DDBJ databases">
        <title>Identification and characterization of horizontal gene transfer across gut microbiota members of farm animals based on homology search.</title>
        <authorList>
            <person name="Schwarzerova J."/>
            <person name="Nykrynova M."/>
            <person name="Jureckova K."/>
            <person name="Cejkova D."/>
            <person name="Rychlik I."/>
        </authorList>
    </citation>
    <scope>NUCLEOTIDE SEQUENCE [LARGE SCALE GENOMIC DNA]</scope>
    <source>
        <strain evidence="7 8">ET39</strain>
    </source>
</reference>
<keyword evidence="2 5" id="KW-0699">rRNA-binding</keyword>
<evidence type="ECO:0000256" key="3">
    <source>
        <dbReference type="ARBA" id="ARBA00022884"/>
    </source>
</evidence>
<comment type="subunit">
    <text evidence="5">Associates with stalled 50S ribosomal subunits. Binds to RqcP.</text>
</comment>
<evidence type="ECO:0000256" key="2">
    <source>
        <dbReference type="ARBA" id="ARBA00022730"/>
    </source>
</evidence>
<evidence type="ECO:0000256" key="4">
    <source>
        <dbReference type="ARBA" id="ARBA00022917"/>
    </source>
</evidence>
<name>A0ABT7UDK5_9FIRM</name>
<keyword evidence="1 5" id="KW-0820">tRNA-binding</keyword>
<protein>
    <recommendedName>
        <fullName evidence="5">Rqc2 homolog RqcH</fullName>
        <shortName evidence="5">RqcH</shortName>
    </recommendedName>
</protein>
<evidence type="ECO:0000256" key="5">
    <source>
        <dbReference type="HAMAP-Rule" id="MF_00844"/>
    </source>
</evidence>
<comment type="caution">
    <text evidence="7">The sequence shown here is derived from an EMBL/GenBank/DDBJ whole genome shotgun (WGS) entry which is preliminary data.</text>
</comment>
<dbReference type="Pfam" id="PF05833">
    <property type="entry name" value="NFACT_N"/>
    <property type="match status" value="1"/>
</dbReference>
<dbReference type="Proteomes" id="UP001529340">
    <property type="component" value="Unassembled WGS sequence"/>
</dbReference>
<dbReference type="HAMAP" id="MF_00844_B">
    <property type="entry name" value="RqcH_B"/>
    <property type="match status" value="1"/>
</dbReference>
<feature type="domain" description="NFACT RNA-binding" evidence="6">
    <location>
        <begin position="434"/>
        <end position="521"/>
    </location>
</feature>
<comment type="function">
    <text evidence="5">Key component of the ribosome quality control system (RQC), a ribosome-associated complex that mediates the extraction of incompletely synthesized nascent chains from stalled ribosomes and their subsequent degradation. RqcH recruits Ala-charged tRNA, and with RqcP directs the elongation of stalled nascent chains on 50S ribosomal subunits, leading to non-templated C-terminal alanine extensions (Ala tail). The Ala tail promotes nascent chain degradation. May add between 1 and at least 8 Ala residues. Binds to stalled 50S ribosomal subunits.</text>
</comment>
<dbReference type="InterPro" id="IPR043682">
    <property type="entry name" value="RqcH_bacterial"/>
</dbReference>
<keyword evidence="8" id="KW-1185">Reference proteome</keyword>